<dbReference type="Proteomes" id="UP000235162">
    <property type="component" value="Unassembled WGS sequence"/>
</dbReference>
<dbReference type="EMBL" id="PKUR01000002">
    <property type="protein sequence ID" value="PLW86091.1"/>
    <property type="molecule type" value="Genomic_DNA"/>
</dbReference>
<reference evidence="1 2" key="1">
    <citation type="submission" date="2018-01" db="EMBL/GenBank/DDBJ databases">
        <title>The draft genome sequence of Halioglobus japonicus S1-36.</title>
        <authorList>
            <person name="Du Z.-J."/>
            <person name="Shi M.-J."/>
        </authorList>
    </citation>
    <scope>NUCLEOTIDE SEQUENCE [LARGE SCALE GENOMIC DNA]</scope>
    <source>
        <strain evidence="1 2">S1-36</strain>
    </source>
</reference>
<proteinExistence type="predicted"/>
<evidence type="ECO:0000313" key="1">
    <source>
        <dbReference type="EMBL" id="PLW86091.1"/>
    </source>
</evidence>
<dbReference type="KEGG" id="hja:BST95_07435"/>
<protein>
    <submittedName>
        <fullName evidence="1">Uncharacterized protein</fullName>
    </submittedName>
</protein>
<keyword evidence="2" id="KW-1185">Reference proteome</keyword>
<sequence length="59" mass="6881">MERYLPVRKITALQWFQFLLSTLRFAHANLSLWKYVRYSGFLVDPKISHGEIMAGLPIG</sequence>
<name>A0AAP8ME24_9GAMM</name>
<dbReference type="AlphaFoldDB" id="A0AAP8ME24"/>
<comment type="caution">
    <text evidence="1">The sequence shown here is derived from an EMBL/GenBank/DDBJ whole genome shotgun (WGS) entry which is preliminary data.</text>
</comment>
<accession>A0AAP8ME24</accession>
<organism evidence="1 2">
    <name type="scientific">Halioglobus japonicus</name>
    <dbReference type="NCBI Taxonomy" id="930805"/>
    <lineage>
        <taxon>Bacteria</taxon>
        <taxon>Pseudomonadati</taxon>
        <taxon>Pseudomonadota</taxon>
        <taxon>Gammaproteobacteria</taxon>
        <taxon>Cellvibrionales</taxon>
        <taxon>Halieaceae</taxon>
        <taxon>Halioglobus</taxon>
    </lineage>
</organism>
<gene>
    <name evidence="1" type="ORF">C0029_06480</name>
</gene>
<evidence type="ECO:0000313" key="2">
    <source>
        <dbReference type="Proteomes" id="UP000235162"/>
    </source>
</evidence>